<dbReference type="EMBL" id="JARPOI010000017">
    <property type="protein sequence ID" value="KAJ9141511.1"/>
    <property type="molecule type" value="Genomic_DNA"/>
</dbReference>
<gene>
    <name evidence="1" type="ORF">P3X46_032039</name>
</gene>
<sequence>MALSTVNQVCVRERFQSQQLKPPPYFQAEDRNLKKSRHKPNIGYTLKHGRVNDASLFCSLRVNHHVSGSLLGPHTSLLSIELPSHRAKKNNTPHTSRLPFLKSSTNTLSLKHNRSTTKIKKENIYSLA</sequence>
<keyword evidence="2" id="KW-1185">Reference proteome</keyword>
<dbReference type="Proteomes" id="UP001174677">
    <property type="component" value="Chromosome 17"/>
</dbReference>
<protein>
    <submittedName>
        <fullName evidence="1">Uncharacterized protein</fullName>
    </submittedName>
</protein>
<comment type="caution">
    <text evidence="1">The sequence shown here is derived from an EMBL/GenBank/DDBJ whole genome shotgun (WGS) entry which is preliminary data.</text>
</comment>
<evidence type="ECO:0000313" key="2">
    <source>
        <dbReference type="Proteomes" id="UP001174677"/>
    </source>
</evidence>
<reference evidence="1" key="1">
    <citation type="journal article" date="2023" name="Plant Biotechnol. J.">
        <title>Chromosome-level wild Hevea brasiliensis genome provides new tools for genomic-assisted breeding and valuable loci to elevate rubber yield.</title>
        <authorList>
            <person name="Cheng H."/>
            <person name="Song X."/>
            <person name="Hu Y."/>
            <person name="Wu T."/>
            <person name="Yang Q."/>
            <person name="An Z."/>
            <person name="Feng S."/>
            <person name="Deng Z."/>
            <person name="Wu W."/>
            <person name="Zeng X."/>
            <person name="Tu M."/>
            <person name="Wang X."/>
            <person name="Huang H."/>
        </authorList>
    </citation>
    <scope>NUCLEOTIDE SEQUENCE</scope>
    <source>
        <strain evidence="1">MT/VB/25A 57/8</strain>
    </source>
</reference>
<organism evidence="1 2">
    <name type="scientific">Hevea brasiliensis</name>
    <name type="common">Para rubber tree</name>
    <name type="synonym">Siphonia brasiliensis</name>
    <dbReference type="NCBI Taxonomy" id="3981"/>
    <lineage>
        <taxon>Eukaryota</taxon>
        <taxon>Viridiplantae</taxon>
        <taxon>Streptophyta</taxon>
        <taxon>Embryophyta</taxon>
        <taxon>Tracheophyta</taxon>
        <taxon>Spermatophyta</taxon>
        <taxon>Magnoliopsida</taxon>
        <taxon>eudicotyledons</taxon>
        <taxon>Gunneridae</taxon>
        <taxon>Pentapetalae</taxon>
        <taxon>rosids</taxon>
        <taxon>fabids</taxon>
        <taxon>Malpighiales</taxon>
        <taxon>Euphorbiaceae</taxon>
        <taxon>Crotonoideae</taxon>
        <taxon>Micrandreae</taxon>
        <taxon>Hevea</taxon>
    </lineage>
</organism>
<evidence type="ECO:0000313" key="1">
    <source>
        <dbReference type="EMBL" id="KAJ9141511.1"/>
    </source>
</evidence>
<accession>A0ABQ9KQB9</accession>
<name>A0ABQ9KQB9_HEVBR</name>
<proteinExistence type="predicted"/>